<feature type="domain" description="FecR protein" evidence="2">
    <location>
        <begin position="161"/>
        <end position="255"/>
    </location>
</feature>
<dbReference type="Pfam" id="PF04773">
    <property type="entry name" value="FecR"/>
    <property type="match status" value="1"/>
</dbReference>
<sequence>MKTDKEYLTQLVLFEISGKIGAEEEAELHRIIGEDPEAHGLYLQLHNIYDESLLEDISGEWGPQEVWKAIRRKQQQRMVTRSMATVSVLLLGCMAFLFFRYDRVSTPPVADNQHIKLQLSGGQIIDLSHQQGAVSTGGITLHNQQHSLHFTAGAGETQFATLTVPAGKDYTVYLPDGSEVQLNAATQLLFPLTFPAHRREITIHGEAYLKIAPAADQPFIVHLPGTSVQVLGTEFNVNSYDSAQISVALVKGAVKMMTDKDTLALKPGFESVLTTGKQLQMHPFEAKDVLAWRSGIHLFHQADAAEVADLIHRFYGVNVKLDIPASHTATFTGSMNRHQPVTHFLDGLQYAHYLDYYFAKDSILHLTSWTGNR</sequence>
<evidence type="ECO:0000256" key="1">
    <source>
        <dbReference type="SAM" id="Phobius"/>
    </source>
</evidence>
<dbReference type="PANTHER" id="PTHR30273:SF2">
    <property type="entry name" value="PROTEIN FECR"/>
    <property type="match status" value="1"/>
</dbReference>
<keyword evidence="1" id="KW-0472">Membrane</keyword>
<dbReference type="InterPro" id="IPR032508">
    <property type="entry name" value="FecR_C"/>
</dbReference>
<keyword evidence="1" id="KW-1133">Transmembrane helix</keyword>
<keyword evidence="1" id="KW-0812">Transmembrane</keyword>
<organism evidence="4 5">
    <name type="scientific">Chitinophaga arvensicola</name>
    <dbReference type="NCBI Taxonomy" id="29529"/>
    <lineage>
        <taxon>Bacteria</taxon>
        <taxon>Pseudomonadati</taxon>
        <taxon>Bacteroidota</taxon>
        <taxon>Chitinophagia</taxon>
        <taxon>Chitinophagales</taxon>
        <taxon>Chitinophagaceae</taxon>
        <taxon>Chitinophaga</taxon>
    </lineage>
</organism>
<evidence type="ECO:0000313" key="4">
    <source>
        <dbReference type="EMBL" id="SEW43132.1"/>
    </source>
</evidence>
<name>A0A1I0RPD0_9BACT</name>
<dbReference type="InterPro" id="IPR006860">
    <property type="entry name" value="FecR"/>
</dbReference>
<dbReference type="Proteomes" id="UP000199310">
    <property type="component" value="Unassembled WGS sequence"/>
</dbReference>
<protein>
    <submittedName>
        <fullName evidence="4">Uncharacterized protein</fullName>
    </submittedName>
</protein>
<feature type="domain" description="Protein FecR C-terminal" evidence="3">
    <location>
        <begin position="299"/>
        <end position="363"/>
    </location>
</feature>
<dbReference type="EMBL" id="FOJG01000001">
    <property type="protein sequence ID" value="SEW43132.1"/>
    <property type="molecule type" value="Genomic_DNA"/>
</dbReference>
<gene>
    <name evidence="4" type="ORF">SAMN04488122_3180</name>
</gene>
<dbReference type="Gene3D" id="3.55.50.30">
    <property type="match status" value="1"/>
</dbReference>
<dbReference type="GO" id="GO:0016989">
    <property type="term" value="F:sigma factor antagonist activity"/>
    <property type="evidence" value="ECO:0007669"/>
    <property type="project" value="TreeGrafter"/>
</dbReference>
<dbReference type="AlphaFoldDB" id="A0A1I0RPD0"/>
<dbReference type="OrthoDB" id="643697at2"/>
<evidence type="ECO:0000313" key="5">
    <source>
        <dbReference type="Proteomes" id="UP000199310"/>
    </source>
</evidence>
<dbReference type="Gene3D" id="2.60.120.1440">
    <property type="match status" value="1"/>
</dbReference>
<dbReference type="PANTHER" id="PTHR30273">
    <property type="entry name" value="PERIPLASMIC SIGNAL SENSOR AND SIGMA FACTOR ACTIVATOR FECR-RELATED"/>
    <property type="match status" value="1"/>
</dbReference>
<dbReference type="STRING" id="29529.SAMN04488122_3180"/>
<dbReference type="RefSeq" id="WP_089896313.1">
    <property type="nucleotide sequence ID" value="NZ_FOJG01000001.1"/>
</dbReference>
<keyword evidence="5" id="KW-1185">Reference proteome</keyword>
<dbReference type="Pfam" id="PF16344">
    <property type="entry name" value="FecR_C"/>
    <property type="match status" value="1"/>
</dbReference>
<dbReference type="PIRSF" id="PIRSF018266">
    <property type="entry name" value="FecR"/>
    <property type="match status" value="1"/>
</dbReference>
<dbReference type="InterPro" id="IPR012373">
    <property type="entry name" value="Ferrdict_sens_TM"/>
</dbReference>
<evidence type="ECO:0000259" key="2">
    <source>
        <dbReference type="Pfam" id="PF04773"/>
    </source>
</evidence>
<evidence type="ECO:0000259" key="3">
    <source>
        <dbReference type="Pfam" id="PF16344"/>
    </source>
</evidence>
<reference evidence="5" key="1">
    <citation type="submission" date="2016-10" db="EMBL/GenBank/DDBJ databases">
        <authorList>
            <person name="Varghese N."/>
            <person name="Submissions S."/>
        </authorList>
    </citation>
    <scope>NUCLEOTIDE SEQUENCE [LARGE SCALE GENOMIC DNA]</scope>
    <source>
        <strain evidence="5">DSM 3695</strain>
    </source>
</reference>
<feature type="transmembrane region" description="Helical" evidence="1">
    <location>
        <begin position="78"/>
        <end position="99"/>
    </location>
</feature>
<accession>A0A1I0RPD0</accession>
<proteinExistence type="predicted"/>